<comment type="similarity">
    <text evidence="1">Belongs to the helicase family. RecQ subfamily.</text>
</comment>
<organism evidence="3 4">
    <name type="scientific">Phaseolus coccineus</name>
    <name type="common">Scarlet runner bean</name>
    <name type="synonym">Phaseolus multiflorus</name>
    <dbReference type="NCBI Taxonomy" id="3886"/>
    <lineage>
        <taxon>Eukaryota</taxon>
        <taxon>Viridiplantae</taxon>
        <taxon>Streptophyta</taxon>
        <taxon>Embryophyta</taxon>
        <taxon>Tracheophyta</taxon>
        <taxon>Spermatophyta</taxon>
        <taxon>Magnoliopsida</taxon>
        <taxon>eudicotyledons</taxon>
        <taxon>Gunneridae</taxon>
        <taxon>Pentapetalae</taxon>
        <taxon>rosids</taxon>
        <taxon>fabids</taxon>
        <taxon>Fabales</taxon>
        <taxon>Fabaceae</taxon>
        <taxon>Papilionoideae</taxon>
        <taxon>50 kb inversion clade</taxon>
        <taxon>NPAAA clade</taxon>
        <taxon>indigoferoid/millettioid clade</taxon>
        <taxon>Phaseoleae</taxon>
        <taxon>Phaseolus</taxon>
    </lineage>
</organism>
<dbReference type="Proteomes" id="UP001374584">
    <property type="component" value="Unassembled WGS sequence"/>
</dbReference>
<dbReference type="GO" id="GO:0000724">
    <property type="term" value="P:double-strand break repair via homologous recombination"/>
    <property type="evidence" value="ECO:0007669"/>
    <property type="project" value="TreeGrafter"/>
</dbReference>
<evidence type="ECO:0000259" key="2">
    <source>
        <dbReference type="Pfam" id="PF00270"/>
    </source>
</evidence>
<dbReference type="GO" id="GO:0005737">
    <property type="term" value="C:cytoplasm"/>
    <property type="evidence" value="ECO:0007669"/>
    <property type="project" value="TreeGrafter"/>
</dbReference>
<dbReference type="GO" id="GO:0005694">
    <property type="term" value="C:chromosome"/>
    <property type="evidence" value="ECO:0007669"/>
    <property type="project" value="TreeGrafter"/>
</dbReference>
<reference evidence="3 4" key="1">
    <citation type="submission" date="2024-01" db="EMBL/GenBank/DDBJ databases">
        <title>The genomes of 5 underutilized Papilionoideae crops provide insights into root nodulation and disease resistanc.</title>
        <authorList>
            <person name="Jiang F."/>
        </authorList>
    </citation>
    <scope>NUCLEOTIDE SEQUENCE [LARGE SCALE GENOMIC DNA]</scope>
    <source>
        <strain evidence="3">JINMINGXINNONG_FW02</strain>
        <tissue evidence="3">Leaves</tissue>
    </source>
</reference>
<dbReference type="InterPro" id="IPR011545">
    <property type="entry name" value="DEAD/DEAH_box_helicase_dom"/>
</dbReference>
<dbReference type="Pfam" id="PF00270">
    <property type="entry name" value="DEAD"/>
    <property type="match status" value="1"/>
</dbReference>
<keyword evidence="4" id="KW-1185">Reference proteome</keyword>
<dbReference type="GO" id="GO:0043138">
    <property type="term" value="F:3'-5' DNA helicase activity"/>
    <property type="evidence" value="ECO:0007669"/>
    <property type="project" value="TreeGrafter"/>
</dbReference>
<dbReference type="GO" id="GO:0009378">
    <property type="term" value="F:four-way junction helicase activity"/>
    <property type="evidence" value="ECO:0007669"/>
    <property type="project" value="TreeGrafter"/>
</dbReference>
<accession>A0AAN9R5G3</accession>
<dbReference type="EMBL" id="JAYMYR010000007">
    <property type="protein sequence ID" value="KAK7354588.1"/>
    <property type="molecule type" value="Genomic_DNA"/>
</dbReference>
<protein>
    <recommendedName>
        <fullName evidence="2">DEAD/DEAH-box helicase domain-containing protein</fullName>
    </recommendedName>
</protein>
<dbReference type="Gene3D" id="3.40.50.300">
    <property type="entry name" value="P-loop containing nucleotide triphosphate hydrolases"/>
    <property type="match status" value="1"/>
</dbReference>
<evidence type="ECO:0000313" key="4">
    <source>
        <dbReference type="Proteomes" id="UP001374584"/>
    </source>
</evidence>
<dbReference type="SUPFAM" id="SSF52540">
    <property type="entry name" value="P-loop containing nucleoside triphosphate hydrolases"/>
    <property type="match status" value="1"/>
</dbReference>
<evidence type="ECO:0000313" key="3">
    <source>
        <dbReference type="EMBL" id="KAK7354588.1"/>
    </source>
</evidence>
<dbReference type="InterPro" id="IPR027417">
    <property type="entry name" value="P-loop_NTPase"/>
</dbReference>
<proteinExistence type="inferred from homology"/>
<dbReference type="AlphaFoldDB" id="A0AAN9R5G3"/>
<dbReference type="GO" id="GO:0005524">
    <property type="term" value="F:ATP binding"/>
    <property type="evidence" value="ECO:0007669"/>
    <property type="project" value="InterPro"/>
</dbReference>
<feature type="domain" description="DEAD/DEAH-box helicase" evidence="2">
    <location>
        <begin position="86"/>
        <end position="132"/>
    </location>
</feature>
<dbReference type="PANTHER" id="PTHR13710">
    <property type="entry name" value="DNA HELICASE RECQ FAMILY MEMBER"/>
    <property type="match status" value="1"/>
</dbReference>
<comment type="caution">
    <text evidence="3">The sequence shown here is derived from an EMBL/GenBank/DDBJ whole genome shotgun (WGS) entry which is preliminary data.</text>
</comment>
<dbReference type="PANTHER" id="PTHR13710:SF155">
    <property type="entry name" value="ATP-DEPENDENT DNA HELICASE Q-LIKE 3"/>
    <property type="match status" value="1"/>
</dbReference>
<dbReference type="GO" id="GO:0003676">
    <property type="term" value="F:nucleic acid binding"/>
    <property type="evidence" value="ECO:0007669"/>
    <property type="project" value="InterPro"/>
</dbReference>
<gene>
    <name evidence="3" type="ORF">VNO80_20053</name>
</gene>
<evidence type="ECO:0000256" key="1">
    <source>
        <dbReference type="ARBA" id="ARBA00005446"/>
    </source>
</evidence>
<sequence>MRLKTKPNCITWLHFNIMQCLKNPRTALHRAISETLISKVEIEMQKKSTLPLSDANANRKKKELRSRETLVKLLRWHFGYPDFRGMQLDAIQSVLSGKDCFCLMPTGGGKSMCYQIPALAKTGIVLVVCPLIGGCRSSFVHIVSLAELVALGNSHNFLC</sequence>
<name>A0AAN9R5G3_PHACN</name>